<dbReference type="GO" id="GO:1990904">
    <property type="term" value="C:ribonucleoprotein complex"/>
    <property type="evidence" value="ECO:0007669"/>
    <property type="project" value="UniProtKB-KW"/>
</dbReference>
<evidence type="ECO:0000256" key="3">
    <source>
        <dbReference type="ARBA" id="ARBA00023274"/>
    </source>
</evidence>
<dbReference type="OrthoDB" id="598353at2"/>
<dbReference type="RefSeq" id="WP_119305657.1">
    <property type="nucleotide sequence ID" value="NZ_AP014608.1"/>
</dbReference>
<dbReference type="Proteomes" id="UP000263619">
    <property type="component" value="Chromosome"/>
</dbReference>
<dbReference type="HAMAP" id="MF_00358">
    <property type="entry name" value="Ribosomal_bS21"/>
    <property type="match status" value="1"/>
</dbReference>
<keyword evidence="3 5" id="KW-0687">Ribonucleoprotein</keyword>
<evidence type="ECO:0000256" key="4">
    <source>
        <dbReference type="ARBA" id="ARBA00035135"/>
    </source>
</evidence>
<organism evidence="7 8">
    <name type="scientific">Blattabacterium cuenoti STAT</name>
    <dbReference type="NCBI Taxonomy" id="1457030"/>
    <lineage>
        <taxon>Bacteria</taxon>
        <taxon>Pseudomonadati</taxon>
        <taxon>Bacteroidota</taxon>
        <taxon>Flavobacteriia</taxon>
        <taxon>Flavobacteriales</taxon>
        <taxon>Blattabacteriaceae</taxon>
        <taxon>Blattabacterium</taxon>
    </lineage>
</organism>
<evidence type="ECO:0000256" key="5">
    <source>
        <dbReference type="HAMAP-Rule" id="MF_00358"/>
    </source>
</evidence>
<accession>A0A224ABX7</accession>
<protein>
    <recommendedName>
        <fullName evidence="4 5">Small ribosomal subunit protein bS21</fullName>
    </recommendedName>
</protein>
<evidence type="ECO:0000256" key="2">
    <source>
        <dbReference type="ARBA" id="ARBA00022980"/>
    </source>
</evidence>
<keyword evidence="8" id="KW-1185">Reference proteome</keyword>
<comment type="similarity">
    <text evidence="1 5 6">Belongs to the bacterial ribosomal protein bS21 family.</text>
</comment>
<dbReference type="AlphaFoldDB" id="A0A224ABX7"/>
<dbReference type="InterPro" id="IPR001911">
    <property type="entry name" value="Ribosomal_bS21"/>
</dbReference>
<dbReference type="PRINTS" id="PR00976">
    <property type="entry name" value="RIBOSOMALS21"/>
</dbReference>
<gene>
    <name evidence="5 7" type="primary">rpsU</name>
    <name evidence="7" type="ORF">STAT_497</name>
</gene>
<dbReference type="Pfam" id="PF01165">
    <property type="entry name" value="Ribosomal_S21"/>
    <property type="match status" value="1"/>
</dbReference>
<dbReference type="GO" id="GO:0006412">
    <property type="term" value="P:translation"/>
    <property type="evidence" value="ECO:0007669"/>
    <property type="project" value="UniProtKB-UniRule"/>
</dbReference>
<evidence type="ECO:0000313" key="8">
    <source>
        <dbReference type="Proteomes" id="UP000263619"/>
    </source>
</evidence>
<proteinExistence type="inferred from homology"/>
<dbReference type="GO" id="GO:0003735">
    <property type="term" value="F:structural constituent of ribosome"/>
    <property type="evidence" value="ECO:0007669"/>
    <property type="project" value="InterPro"/>
</dbReference>
<dbReference type="InterPro" id="IPR038380">
    <property type="entry name" value="Ribosomal_bS21_sf"/>
</dbReference>
<evidence type="ECO:0000313" key="7">
    <source>
        <dbReference type="EMBL" id="BBA17405.1"/>
    </source>
</evidence>
<dbReference type="Gene3D" id="1.20.5.1150">
    <property type="entry name" value="Ribosomal protein S8"/>
    <property type="match status" value="1"/>
</dbReference>
<sequence>MILITTVREGESIDKALKKSKKKFDKTRILKEFRERQQYIKPSEGRRNEILRAIHRERMKLRKEE</sequence>
<name>A0A224ABX7_9FLAO</name>
<evidence type="ECO:0000256" key="6">
    <source>
        <dbReference type="RuleBase" id="RU000667"/>
    </source>
</evidence>
<reference evidence="7 8" key="1">
    <citation type="submission" date="2014-06" db="EMBL/GenBank/DDBJ databases">
        <title>Genome sequence of the intracellular symbiont Blattabacterium cuenoti, strain STAT from the wood feeding cockroach Salganea taiwanensis taiwanensis.</title>
        <authorList>
            <person name="Kinjo Y."/>
            <person name="Ohkuma M."/>
            <person name="Tokuda G."/>
        </authorList>
    </citation>
    <scope>NUCLEOTIDE SEQUENCE [LARGE SCALE GENOMIC DNA]</scope>
    <source>
        <strain evidence="7 8">STAT</strain>
    </source>
</reference>
<evidence type="ECO:0000256" key="1">
    <source>
        <dbReference type="ARBA" id="ARBA00006640"/>
    </source>
</evidence>
<dbReference type="GO" id="GO:0005840">
    <property type="term" value="C:ribosome"/>
    <property type="evidence" value="ECO:0007669"/>
    <property type="project" value="UniProtKB-KW"/>
</dbReference>
<keyword evidence="2 5" id="KW-0689">Ribosomal protein</keyword>
<dbReference type="EMBL" id="AP014608">
    <property type="protein sequence ID" value="BBA17405.1"/>
    <property type="molecule type" value="Genomic_DNA"/>
</dbReference>
<dbReference type="NCBIfam" id="TIGR00030">
    <property type="entry name" value="S21p"/>
    <property type="match status" value="1"/>
</dbReference>